<feature type="non-terminal residue" evidence="2">
    <location>
        <position position="100"/>
    </location>
</feature>
<keyword evidence="3" id="KW-1185">Reference proteome</keyword>
<evidence type="ECO:0000313" key="2">
    <source>
        <dbReference type="EMBL" id="EFI92128.1"/>
    </source>
</evidence>
<dbReference type="InParanoid" id="D8QJN6"/>
<protein>
    <submittedName>
        <fullName evidence="2">Uncharacterized protein</fullName>
    </submittedName>
</protein>
<dbReference type="EMBL" id="GL377314">
    <property type="protein sequence ID" value="EFI92128.1"/>
    <property type="molecule type" value="Genomic_DNA"/>
</dbReference>
<reference evidence="2 3" key="1">
    <citation type="journal article" date="2010" name="Nat. Biotechnol.">
        <title>Genome sequence of the model mushroom Schizophyllum commune.</title>
        <authorList>
            <person name="Ohm R.A."/>
            <person name="de Jong J.F."/>
            <person name="Lugones L.G."/>
            <person name="Aerts A."/>
            <person name="Kothe E."/>
            <person name="Stajich J.E."/>
            <person name="de Vries R.P."/>
            <person name="Record E."/>
            <person name="Levasseur A."/>
            <person name="Baker S.E."/>
            <person name="Bartholomew K.A."/>
            <person name="Coutinho P.M."/>
            <person name="Erdmann S."/>
            <person name="Fowler T.J."/>
            <person name="Gathman A.C."/>
            <person name="Lombard V."/>
            <person name="Henrissat B."/>
            <person name="Knabe N."/>
            <person name="Kuees U."/>
            <person name="Lilly W.W."/>
            <person name="Lindquist E."/>
            <person name="Lucas S."/>
            <person name="Magnuson J.K."/>
            <person name="Piumi F."/>
            <person name="Raudaskoski M."/>
            <person name="Salamov A."/>
            <person name="Schmutz J."/>
            <person name="Schwarze F.W.M.R."/>
            <person name="vanKuyk P.A."/>
            <person name="Horton J.S."/>
            <person name="Grigoriev I.V."/>
            <person name="Woesten H.A.B."/>
        </authorList>
    </citation>
    <scope>NUCLEOTIDE SEQUENCE [LARGE SCALE GENOMIC DNA]</scope>
    <source>
        <strain evidence="3">H4-8 / FGSC 9210</strain>
    </source>
</reference>
<name>D8QJN6_SCHCM</name>
<proteinExistence type="predicted"/>
<accession>D8QJN6</accession>
<evidence type="ECO:0000256" key="1">
    <source>
        <dbReference type="SAM" id="MobiDB-lite"/>
    </source>
</evidence>
<feature type="region of interest" description="Disordered" evidence="1">
    <location>
        <begin position="18"/>
        <end position="86"/>
    </location>
</feature>
<dbReference type="KEGG" id="scm:SCHCO_01108244"/>
<dbReference type="VEuPathDB" id="FungiDB:SCHCODRAFT_01108244"/>
<dbReference type="GeneID" id="9593370"/>
<gene>
    <name evidence="2" type="ORF">SCHCODRAFT_114058</name>
</gene>
<dbReference type="Proteomes" id="UP000007431">
    <property type="component" value="Unassembled WGS sequence"/>
</dbReference>
<evidence type="ECO:0000313" key="3">
    <source>
        <dbReference type="Proteomes" id="UP000007431"/>
    </source>
</evidence>
<dbReference type="AlphaFoldDB" id="D8QJN6"/>
<sequence length="100" mass="10418">MRCAKIVTHPSLRSRTRHILSPTTTTAPPNVAHRPMAALSDTEGEEEGEGAPSSPQASLAFPSGAAPRCLGPLSDPGTRPLSATDLGARIHQNLSLPSSR</sequence>
<organism evidence="3">
    <name type="scientific">Schizophyllum commune (strain H4-8 / FGSC 9210)</name>
    <name type="common">Split gill fungus</name>
    <dbReference type="NCBI Taxonomy" id="578458"/>
    <lineage>
        <taxon>Eukaryota</taxon>
        <taxon>Fungi</taxon>
        <taxon>Dikarya</taxon>
        <taxon>Basidiomycota</taxon>
        <taxon>Agaricomycotina</taxon>
        <taxon>Agaricomycetes</taxon>
        <taxon>Agaricomycetidae</taxon>
        <taxon>Agaricales</taxon>
        <taxon>Schizophyllaceae</taxon>
        <taxon>Schizophyllum</taxon>
    </lineage>
</organism>
<dbReference type="RefSeq" id="XP_003027031.1">
    <property type="nucleotide sequence ID" value="XM_003026985.1"/>
</dbReference>
<dbReference type="HOGENOM" id="CLU_2307666_0_0_1"/>